<organism evidence="1 2">
    <name type="scientific">Lentzea jiangxiensis</name>
    <dbReference type="NCBI Taxonomy" id="641025"/>
    <lineage>
        <taxon>Bacteria</taxon>
        <taxon>Bacillati</taxon>
        <taxon>Actinomycetota</taxon>
        <taxon>Actinomycetes</taxon>
        <taxon>Pseudonocardiales</taxon>
        <taxon>Pseudonocardiaceae</taxon>
        <taxon>Lentzea</taxon>
    </lineage>
</organism>
<keyword evidence="2" id="KW-1185">Reference proteome</keyword>
<sequence length="85" mass="9735">MLPPTEADKPEEAYDLMAEHVFDDDLRIAPDVWHDYHYNALKAEAPWPQRIAAWRATVEAVGPHVVDGLRRFPRTGWLKTDAIAL</sequence>
<dbReference type="AlphaFoldDB" id="A0A1H0TIF5"/>
<proteinExistence type="predicted"/>
<protein>
    <submittedName>
        <fullName evidence="1">Uncharacterized protein</fullName>
    </submittedName>
</protein>
<accession>A0A1H0TIF5</accession>
<evidence type="ECO:0000313" key="2">
    <source>
        <dbReference type="Proteomes" id="UP000199691"/>
    </source>
</evidence>
<dbReference type="Proteomes" id="UP000199691">
    <property type="component" value="Unassembled WGS sequence"/>
</dbReference>
<dbReference type="RefSeq" id="WP_090100075.1">
    <property type="nucleotide sequence ID" value="NZ_FNIX01000010.1"/>
</dbReference>
<reference evidence="2" key="1">
    <citation type="submission" date="2016-10" db="EMBL/GenBank/DDBJ databases">
        <authorList>
            <person name="Varghese N."/>
            <person name="Submissions S."/>
        </authorList>
    </citation>
    <scope>NUCLEOTIDE SEQUENCE [LARGE SCALE GENOMIC DNA]</scope>
    <source>
        <strain evidence="2">CGMCC 4.6609</strain>
    </source>
</reference>
<evidence type="ECO:0000313" key="1">
    <source>
        <dbReference type="EMBL" id="SDP53460.1"/>
    </source>
</evidence>
<dbReference type="EMBL" id="FNIX01000010">
    <property type="protein sequence ID" value="SDP53460.1"/>
    <property type="molecule type" value="Genomic_DNA"/>
</dbReference>
<name>A0A1H0TIF5_9PSEU</name>
<gene>
    <name evidence="1" type="ORF">SAMN05421507_11013</name>
</gene>